<accession>Q4A307</accession>
<dbReference type="GeneID" id="3654948"/>
<dbReference type="KEGG" id="vg:3654948"/>
<evidence type="ECO:0000313" key="1">
    <source>
        <dbReference type="EMBL" id="CAI65549.1"/>
    </source>
</evidence>
<name>Q4A307_EHV8U</name>
<dbReference type="Proteomes" id="UP000000863">
    <property type="component" value="Segment"/>
</dbReference>
<proteinExistence type="predicted"/>
<sequence length="62" mass="7470">MNSSYDVHVNVEALHLHGTRFCVRLNMNWYVYRIDINTKEIIETEGRFETVDELRTYLFCTI</sequence>
<organism evidence="1 2">
    <name type="scientific">Emiliania huxleyi virus 86 (isolate United Kingdom/English Channel/1999)</name>
    <name type="common">EhV-86</name>
    <dbReference type="NCBI Taxonomy" id="654925"/>
    <lineage>
        <taxon>Viruses</taxon>
        <taxon>Varidnaviria</taxon>
        <taxon>Bamfordvirae</taxon>
        <taxon>Nucleocytoviricota</taxon>
        <taxon>Megaviricetes</taxon>
        <taxon>Algavirales</taxon>
        <taxon>Phycodnaviridae</taxon>
        <taxon>Coccolithovirus</taxon>
        <taxon>Coccolithovirus huxleyi</taxon>
        <taxon>Emiliania huxleyi virus 86</taxon>
    </lineage>
</organism>
<gene>
    <name evidence="1" type="ORF">EhV127</name>
</gene>
<dbReference type="EMBL" id="AJ890364">
    <property type="protein sequence ID" value="CAI65549.1"/>
    <property type="molecule type" value="Genomic_DNA"/>
</dbReference>
<organismHost>
    <name type="scientific">Emiliania huxleyi</name>
    <name type="common">Coccolithophore</name>
    <name type="synonym">Pontosphaera huxleyi</name>
    <dbReference type="NCBI Taxonomy" id="2903"/>
</organismHost>
<keyword evidence="2" id="KW-1185">Reference proteome</keyword>
<evidence type="ECO:0000313" key="2">
    <source>
        <dbReference type="Proteomes" id="UP000000863"/>
    </source>
</evidence>
<protein>
    <submittedName>
        <fullName evidence="1">Uncharacterized protein</fullName>
    </submittedName>
</protein>
<dbReference type="RefSeq" id="YP_293880.1">
    <property type="nucleotide sequence ID" value="NC_007346.1"/>
</dbReference>
<reference evidence="1 2" key="1">
    <citation type="journal article" date="2005" name="Science">
        <title>Complete genome sequence and lytic phase transcription profile of a Coccolithovirus.</title>
        <authorList>
            <person name="Wilson W.H."/>
            <person name="Schroeder D.C."/>
            <person name="Allen M.J."/>
            <person name="Holden M.T.G."/>
            <person name="Parkhill J."/>
            <person name="Barrell B.G."/>
            <person name="Churcher C."/>
            <person name="Hamlin N."/>
            <person name="Mungall K."/>
            <person name="Norbertczak H."/>
            <person name="Quail M.A."/>
            <person name="Price C."/>
            <person name="Rabbinowitsch E."/>
            <person name="Walker D."/>
            <person name="Craigon M."/>
            <person name="Roy D."/>
            <person name="Ghazal P."/>
        </authorList>
    </citation>
    <scope>NUCLEOTIDE SEQUENCE [LARGE SCALE GENOMIC DNA]</scope>
    <source>
        <strain evidence="2">Isolate United Kingdom/English Channel/1999</strain>
    </source>
</reference>